<feature type="compositionally biased region" description="Basic and acidic residues" evidence="1">
    <location>
        <begin position="162"/>
        <end position="174"/>
    </location>
</feature>
<gene>
    <name evidence="5" type="ORF">Cst04h_05610</name>
</gene>
<feature type="signal peptide" evidence="3">
    <location>
        <begin position="1"/>
        <end position="24"/>
    </location>
</feature>
<protein>
    <recommendedName>
        <fullName evidence="4">Htaa domain-containing protein</fullName>
    </recommendedName>
</protein>
<dbReference type="InterPro" id="IPR007331">
    <property type="entry name" value="Htaa"/>
</dbReference>
<name>A0AAQ1TT18_CORST</name>
<feature type="chain" id="PRO_5044476540" description="Htaa domain-containing protein" evidence="3">
    <location>
        <begin position="25"/>
        <end position="351"/>
    </location>
</feature>
<feature type="region of interest" description="Disordered" evidence="1">
    <location>
        <begin position="247"/>
        <end position="313"/>
    </location>
</feature>
<keyword evidence="2" id="KW-0812">Transmembrane</keyword>
<keyword evidence="2" id="KW-0472">Membrane</keyword>
<evidence type="ECO:0000259" key="4">
    <source>
        <dbReference type="Pfam" id="PF04213"/>
    </source>
</evidence>
<evidence type="ECO:0000256" key="1">
    <source>
        <dbReference type="SAM" id="MobiDB-lite"/>
    </source>
</evidence>
<feature type="domain" description="Htaa" evidence="4">
    <location>
        <begin position="42"/>
        <end position="198"/>
    </location>
</feature>
<feature type="transmembrane region" description="Helical" evidence="2">
    <location>
        <begin position="316"/>
        <end position="343"/>
    </location>
</feature>
<keyword evidence="2" id="KW-1133">Transmembrane helix</keyword>
<dbReference type="Proteomes" id="UP000315234">
    <property type="component" value="Unassembled WGS sequence"/>
</dbReference>
<proteinExistence type="predicted"/>
<feature type="compositionally biased region" description="Basic and acidic residues" evidence="1">
    <location>
        <begin position="268"/>
        <end position="298"/>
    </location>
</feature>
<comment type="caution">
    <text evidence="5">The sequence shown here is derived from an EMBL/GenBank/DDBJ whole genome shotgun (WGS) entry which is preliminary data.</text>
</comment>
<evidence type="ECO:0000313" key="6">
    <source>
        <dbReference type="Proteomes" id="UP000315234"/>
    </source>
</evidence>
<dbReference type="Pfam" id="PF04213">
    <property type="entry name" value="HtaA"/>
    <property type="match status" value="1"/>
</dbReference>
<evidence type="ECO:0000256" key="2">
    <source>
        <dbReference type="SAM" id="Phobius"/>
    </source>
</evidence>
<dbReference type="EMBL" id="BJLD01000001">
    <property type="protein sequence ID" value="GEA42391.1"/>
    <property type="molecule type" value="Genomic_DNA"/>
</dbReference>
<accession>A0AAQ1TT18</accession>
<sequence length="351" mass="37494">MRIVSSSLALALTASALTVPAAFAADAPTCAAGQTLETRVVSGTVNWGIKQSFRSYITGRIAKGKWTTSGAVTQDEGNKGGADFQFHFEVDPSASSVSLGEDGTVTKADIRTKDSTLEFEGHHGALYTKMLSPYVLTEAAQAKAGTSYEGYYVPGKDMTEYTREDRTEENKKSGTDTFAEGSAAWSKDGDTLTLKATDVKYKPKSGTYYDREKKIQHIEGVDVIFMGVYNEDNKPELDDVQVTLKTASECKGPADEGTETTPGGQTEPGRDEKGKDQTEDQGKTPGKDPEKKPEKGTEDQGQTPGKDPEGSSFSNVWNIVLALTALGGMFAVIGGAIVQSGVLDSLLARLR</sequence>
<keyword evidence="3" id="KW-0732">Signal</keyword>
<feature type="region of interest" description="Disordered" evidence="1">
    <location>
        <begin position="162"/>
        <end position="181"/>
    </location>
</feature>
<evidence type="ECO:0000313" key="5">
    <source>
        <dbReference type="EMBL" id="GEA42391.1"/>
    </source>
</evidence>
<evidence type="ECO:0000256" key="3">
    <source>
        <dbReference type="SAM" id="SignalP"/>
    </source>
</evidence>
<reference evidence="5 6" key="1">
    <citation type="submission" date="2019-06" db="EMBL/GenBank/DDBJ databases">
        <title>Draft genome sequence of Corynebacterium striatum NBRC 15291.</title>
        <authorList>
            <person name="Miura T."/>
            <person name="Furukawa M."/>
            <person name="Shimamura M."/>
            <person name="Ohyama Y."/>
            <person name="Yamazoe A."/>
            <person name="Kawasaki H."/>
        </authorList>
    </citation>
    <scope>NUCLEOTIDE SEQUENCE [LARGE SCALE GENOMIC DNA]</scope>
    <source>
        <strain evidence="5 6">NBRC 15291</strain>
    </source>
</reference>
<dbReference type="AlphaFoldDB" id="A0AAQ1TT18"/>
<dbReference type="RefSeq" id="WP_005530543.1">
    <property type="nucleotide sequence ID" value="NZ_BJLD01000001.1"/>
</dbReference>
<organism evidence="5 6">
    <name type="scientific">Corynebacterium striatum</name>
    <dbReference type="NCBI Taxonomy" id="43770"/>
    <lineage>
        <taxon>Bacteria</taxon>
        <taxon>Bacillati</taxon>
        <taxon>Actinomycetota</taxon>
        <taxon>Actinomycetes</taxon>
        <taxon>Mycobacteriales</taxon>
        <taxon>Corynebacteriaceae</taxon>
        <taxon>Corynebacterium</taxon>
    </lineage>
</organism>